<dbReference type="AlphaFoldDB" id="A0A803M8Y9"/>
<dbReference type="InterPro" id="IPR036691">
    <property type="entry name" value="Endo/exonu/phosph_ase_sf"/>
</dbReference>
<dbReference type="EnsemblPlants" id="AUR62025365-RA">
    <property type="protein sequence ID" value="AUR62025365-RA:cds"/>
    <property type="gene ID" value="AUR62025365"/>
</dbReference>
<keyword evidence="3" id="KW-1185">Reference proteome</keyword>
<dbReference type="Pfam" id="PF03372">
    <property type="entry name" value="Exo_endo_phos"/>
    <property type="match status" value="1"/>
</dbReference>
<dbReference type="GO" id="GO:0003824">
    <property type="term" value="F:catalytic activity"/>
    <property type="evidence" value="ECO:0007669"/>
    <property type="project" value="InterPro"/>
</dbReference>
<dbReference type="SUPFAM" id="SSF56219">
    <property type="entry name" value="DNase I-like"/>
    <property type="match status" value="1"/>
</dbReference>
<dbReference type="Gene3D" id="3.60.10.10">
    <property type="entry name" value="Endonuclease/exonuclease/phosphatase"/>
    <property type="match status" value="1"/>
</dbReference>
<dbReference type="Proteomes" id="UP000596660">
    <property type="component" value="Unplaced"/>
</dbReference>
<dbReference type="InterPro" id="IPR005135">
    <property type="entry name" value="Endo/exonuclease/phosphatase"/>
</dbReference>
<dbReference type="OMA" id="NEIMSSH"/>
<reference evidence="2" key="2">
    <citation type="submission" date="2021-03" db="UniProtKB">
        <authorList>
            <consortium name="EnsemblPlants"/>
        </authorList>
    </citation>
    <scope>IDENTIFICATION</scope>
</reference>
<evidence type="ECO:0000313" key="2">
    <source>
        <dbReference type="EnsemblPlants" id="AUR62025365-RA:cds"/>
    </source>
</evidence>
<reference evidence="2" key="1">
    <citation type="journal article" date="2017" name="Nature">
        <title>The genome of Chenopodium quinoa.</title>
        <authorList>
            <person name="Jarvis D.E."/>
            <person name="Ho Y.S."/>
            <person name="Lightfoot D.J."/>
            <person name="Schmoeckel S.M."/>
            <person name="Li B."/>
            <person name="Borm T.J.A."/>
            <person name="Ohyanagi H."/>
            <person name="Mineta K."/>
            <person name="Michell C.T."/>
            <person name="Saber N."/>
            <person name="Kharbatia N.M."/>
            <person name="Rupper R.R."/>
            <person name="Sharp A.R."/>
            <person name="Dally N."/>
            <person name="Boughton B.A."/>
            <person name="Woo Y.H."/>
            <person name="Gao G."/>
            <person name="Schijlen E.G.W.M."/>
            <person name="Guo X."/>
            <person name="Momin A.A."/>
            <person name="Negrao S."/>
            <person name="Al-Babili S."/>
            <person name="Gehring C."/>
            <person name="Roessner U."/>
            <person name="Jung C."/>
            <person name="Murphy K."/>
            <person name="Arold S.T."/>
            <person name="Gojobori T."/>
            <person name="van der Linden C.G."/>
            <person name="van Loo E.N."/>
            <person name="Jellen E.N."/>
            <person name="Maughan P.J."/>
            <person name="Tester M."/>
        </authorList>
    </citation>
    <scope>NUCLEOTIDE SEQUENCE [LARGE SCALE GENOMIC DNA]</scope>
    <source>
        <strain evidence="2">cv. PI 614886</strain>
    </source>
</reference>
<name>A0A803M8Y9_CHEQI</name>
<dbReference type="Gramene" id="AUR62025365-RA">
    <property type="protein sequence ID" value="AUR62025365-RA:cds"/>
    <property type="gene ID" value="AUR62025365"/>
</dbReference>
<proteinExistence type="predicted"/>
<protein>
    <recommendedName>
        <fullName evidence="1">Endonuclease/exonuclease/phosphatase domain-containing protein</fullName>
    </recommendedName>
</protein>
<evidence type="ECO:0000313" key="3">
    <source>
        <dbReference type="Proteomes" id="UP000596660"/>
    </source>
</evidence>
<dbReference type="PANTHER" id="PTHR33710">
    <property type="entry name" value="BNAC02G09200D PROTEIN"/>
    <property type="match status" value="1"/>
</dbReference>
<feature type="domain" description="Endonuclease/exonuclease/phosphatase" evidence="1">
    <location>
        <begin position="20"/>
        <end position="185"/>
    </location>
</feature>
<evidence type="ECO:0000259" key="1">
    <source>
        <dbReference type="Pfam" id="PF03372"/>
    </source>
</evidence>
<dbReference type="PANTHER" id="PTHR33710:SF71">
    <property type="entry name" value="ENDONUCLEASE_EXONUCLEASE_PHOSPHATASE DOMAIN-CONTAINING PROTEIN"/>
    <property type="match status" value="1"/>
</dbReference>
<accession>A0A803M8Y9</accession>
<sequence>MEKIKKKLKFNNLLVVSCVGEGRKRSGGLALLWKDTIDVTIKSYSQNHIDSWVKFPKKEGWRFTGVYGFPEEENKHKTGTLLENLGGSCDTPWVCGGDFNLMLISSEKQGGNDFRLDEADIFRGAVASCELEDLGFIGHPFTWTNNRGGDHNLQERLDRYLANKEWRELFPVSFVSHLSKRKSDHLPILLCINEGVGKQKKKKKRKLYRFEEMWLRDETCGDIVANAWSRGGDICSKIAHTSLNLSAWSRNKFGDFVKELKECRARMESLMEENQTKSIIAQMRALDDRMDELESREELYWRPQSRQDWLRFGDKNMSFFHTKASQRKSRNHIREIKDVAGNTFDDEEQVAEVMVQHFNDLFTSSVMVEADSVIEKVDSAISNEQFEDLAAPFTAKGFSVSPYDKSPPHTTTAAYCCICSLGAKVILTSDRKVPTRPGNTPKMLTETDL</sequence>
<organism evidence="2 3">
    <name type="scientific">Chenopodium quinoa</name>
    <name type="common">Quinoa</name>
    <dbReference type="NCBI Taxonomy" id="63459"/>
    <lineage>
        <taxon>Eukaryota</taxon>
        <taxon>Viridiplantae</taxon>
        <taxon>Streptophyta</taxon>
        <taxon>Embryophyta</taxon>
        <taxon>Tracheophyta</taxon>
        <taxon>Spermatophyta</taxon>
        <taxon>Magnoliopsida</taxon>
        <taxon>eudicotyledons</taxon>
        <taxon>Gunneridae</taxon>
        <taxon>Pentapetalae</taxon>
        <taxon>Caryophyllales</taxon>
        <taxon>Chenopodiaceae</taxon>
        <taxon>Chenopodioideae</taxon>
        <taxon>Atripliceae</taxon>
        <taxon>Chenopodium</taxon>
    </lineage>
</organism>